<dbReference type="EMBL" id="SCLC01000001">
    <property type="protein sequence ID" value="MBF4433187.1"/>
    <property type="molecule type" value="Genomic_DNA"/>
</dbReference>
<dbReference type="Proteomes" id="UP000786185">
    <property type="component" value="Unassembled WGS sequence"/>
</dbReference>
<evidence type="ECO:0000313" key="2">
    <source>
        <dbReference type="Proteomes" id="UP000786185"/>
    </source>
</evidence>
<gene>
    <name evidence="1" type="ORF">ERJ77_01490</name>
</gene>
<dbReference type="AlphaFoldDB" id="A0AAW4B9Z2"/>
<proteinExistence type="predicted"/>
<evidence type="ECO:0000313" key="1">
    <source>
        <dbReference type="EMBL" id="MBF4433187.1"/>
    </source>
</evidence>
<sequence>MRGKINIINSSEDAKSAGLTRDQVVALATITVRYDDAQYPDNYEKNLKYGDNGYIEPIWRFEEKIDEAVMSRFGY</sequence>
<reference evidence="1" key="1">
    <citation type="journal article" date="2021" name="PeerJ">
        <title>Analysis of 44 Vibrio anguillarum genomes reveals high genetic diversity.</title>
        <authorList>
            <person name="Hansen M.J."/>
            <person name="Dalsgaard I."/>
        </authorList>
    </citation>
    <scope>NUCLEOTIDE SEQUENCE</scope>
    <source>
        <strain evidence="1">850617-1/1</strain>
    </source>
</reference>
<name>A0AAW4B9Z2_VIBAN</name>
<organism evidence="1 2">
    <name type="scientific">Vibrio anguillarum</name>
    <name type="common">Listonella anguillarum</name>
    <dbReference type="NCBI Taxonomy" id="55601"/>
    <lineage>
        <taxon>Bacteria</taxon>
        <taxon>Pseudomonadati</taxon>
        <taxon>Pseudomonadota</taxon>
        <taxon>Gammaproteobacteria</taxon>
        <taxon>Vibrionales</taxon>
        <taxon>Vibrionaceae</taxon>
        <taxon>Vibrio</taxon>
    </lineage>
</organism>
<accession>A0AAW4B9Z2</accession>
<protein>
    <submittedName>
        <fullName evidence="1">Uncharacterized protein</fullName>
    </submittedName>
</protein>
<comment type="caution">
    <text evidence="1">The sequence shown here is derived from an EMBL/GenBank/DDBJ whole genome shotgun (WGS) entry which is preliminary data.</text>
</comment>